<dbReference type="Proteomes" id="UP000054064">
    <property type="component" value="Unassembled WGS sequence"/>
</dbReference>
<protein>
    <submittedName>
        <fullName evidence="2">Uncharacterized protein</fullName>
    </submittedName>
</protein>
<feature type="compositionally biased region" description="Pro residues" evidence="1">
    <location>
        <begin position="29"/>
        <end position="38"/>
    </location>
</feature>
<evidence type="ECO:0000256" key="1">
    <source>
        <dbReference type="SAM" id="MobiDB-lite"/>
    </source>
</evidence>
<feature type="compositionally biased region" description="Polar residues" evidence="1">
    <location>
        <begin position="8"/>
        <end position="23"/>
    </location>
</feature>
<gene>
    <name evidence="2" type="ORF">N320_04961</name>
</gene>
<evidence type="ECO:0000313" key="3">
    <source>
        <dbReference type="Proteomes" id="UP000054064"/>
    </source>
</evidence>
<name>A0A091GVV9_BUCRH</name>
<keyword evidence="3" id="KW-1185">Reference proteome</keyword>
<sequence length="140" mass="15028">IAGELWPSDSQADVSTNYVNQASEVPLWEEPPPSPAPKGPLQAVPSCNTAEVTSATESWHDDVITDAEVPSYIEQFPQKIIIPFVDQTAYLLTIEQQLNAGQGWSVTTLGGSAGDLVHHPDRTESSTAQVASAEQVCLVR</sequence>
<accession>A0A091GVV9</accession>
<organism evidence="2 3">
    <name type="scientific">Buceros rhinoceros silvestris</name>
    <dbReference type="NCBI Taxonomy" id="175836"/>
    <lineage>
        <taxon>Eukaryota</taxon>
        <taxon>Metazoa</taxon>
        <taxon>Chordata</taxon>
        <taxon>Craniata</taxon>
        <taxon>Vertebrata</taxon>
        <taxon>Euteleostomi</taxon>
        <taxon>Archelosauria</taxon>
        <taxon>Archosauria</taxon>
        <taxon>Dinosauria</taxon>
        <taxon>Saurischia</taxon>
        <taxon>Theropoda</taxon>
        <taxon>Coelurosauria</taxon>
        <taxon>Aves</taxon>
        <taxon>Neognathae</taxon>
        <taxon>Neoaves</taxon>
        <taxon>Telluraves</taxon>
        <taxon>Coraciimorphae</taxon>
        <taxon>Bucerotiformes</taxon>
        <taxon>Bucerotidae</taxon>
        <taxon>Buceros</taxon>
    </lineage>
</organism>
<feature type="non-terminal residue" evidence="2">
    <location>
        <position position="140"/>
    </location>
</feature>
<feature type="non-terminal residue" evidence="2">
    <location>
        <position position="1"/>
    </location>
</feature>
<evidence type="ECO:0000313" key="2">
    <source>
        <dbReference type="EMBL" id="KFO86520.1"/>
    </source>
</evidence>
<reference evidence="2 3" key="1">
    <citation type="submission" date="2014-04" db="EMBL/GenBank/DDBJ databases">
        <title>Genome evolution of avian class.</title>
        <authorList>
            <person name="Zhang G."/>
            <person name="Li C."/>
        </authorList>
    </citation>
    <scope>NUCLEOTIDE SEQUENCE [LARGE SCALE GENOMIC DNA]</scope>
    <source>
        <strain evidence="2">BGI_N320</strain>
    </source>
</reference>
<dbReference type="EMBL" id="KL511457">
    <property type="protein sequence ID" value="KFO86520.1"/>
    <property type="molecule type" value="Genomic_DNA"/>
</dbReference>
<dbReference type="AlphaFoldDB" id="A0A091GVV9"/>
<feature type="region of interest" description="Disordered" evidence="1">
    <location>
        <begin position="1"/>
        <end position="44"/>
    </location>
</feature>
<proteinExistence type="predicted"/>